<reference evidence="4" key="1">
    <citation type="submission" date="2017-12" db="EMBL/GenBank/DDBJ databases">
        <title>Draft genome sequence of Telmatospirillum siberiense 26-4b1T, an acidotolerant peatland alphaproteobacterium potentially involved in sulfur cycling.</title>
        <authorList>
            <person name="Hausmann B."/>
            <person name="Pjevac P."/>
            <person name="Schreck K."/>
            <person name="Herbold C.W."/>
            <person name="Daims H."/>
            <person name="Wagner M."/>
            <person name="Pester M."/>
            <person name="Loy A."/>
        </authorList>
    </citation>
    <scope>NUCLEOTIDE SEQUENCE [LARGE SCALE GENOMIC DNA]</scope>
    <source>
        <strain evidence="4">26-4b1</strain>
    </source>
</reference>
<evidence type="ECO:0000256" key="1">
    <source>
        <dbReference type="ARBA" id="ARBA00010716"/>
    </source>
</evidence>
<dbReference type="GO" id="GO:0006046">
    <property type="term" value="P:N-acetylglucosamine catabolic process"/>
    <property type="evidence" value="ECO:0007669"/>
    <property type="project" value="TreeGrafter"/>
</dbReference>
<accession>A0A2N3Q1V6</accession>
<gene>
    <name evidence="3" type="ORF">CWS72_02060</name>
</gene>
<keyword evidence="4" id="KW-1185">Reference proteome</keyword>
<dbReference type="Proteomes" id="UP000233293">
    <property type="component" value="Unassembled WGS sequence"/>
</dbReference>
<sequence>MMRTLIKNAQIVRGDGKTAPFSGDVLVEDDVIKGLGMVARTDAQTADQVIDAKGRALAPGFTDTHNHGALGGTLPGSSGLPRACELAIQAGVTRRICGVDGLSPAPVAEAQRSQYAAQLKPLDGAIEGDWSWSSVAEFLAWHRGRSVTDMGLYLGHSAVRRVVMHNLARVATDTEIAAMAEVVRREAPMTLGLSTGLVYNPAVYCDQREITALVGAFNKVKPGALFPHLRSESDNIVASLKEVVEAAVDGGGGYCNEHSKIAGANNYDRIGEMEGVLADASASIPTMENMYPYTAGSTTGDAIFPPEMRSGTRAEFLARLGDAEMRRAMSHKMRFDSKSWDNFIHFCGGLGGIQIAGVRPGVGDALLGKRLSDVAAAAGIDDMMSDAAYDAVFDFYSANAGEISIITHYGNDATVERFFRRPTMAICTDGLMPGPGQKPHPRAIGAFPKALRMGREMGIPLEQMIWRLATLPCRFLNLSDPTLRVGADASLVLFDPETVGEKNDYLDPLVRPAGIDMVWIHGQRVFDHGQFIVPKPFPGRILTSPLRA</sequence>
<dbReference type="PANTHER" id="PTHR11113">
    <property type="entry name" value="N-ACETYLGLUCOSAMINE-6-PHOSPHATE DEACETYLASE"/>
    <property type="match status" value="1"/>
</dbReference>
<dbReference type="RefSeq" id="WP_101248867.1">
    <property type="nucleotide sequence ID" value="NZ_PIUM01000001.1"/>
</dbReference>
<organism evidence="3 4">
    <name type="scientific">Telmatospirillum siberiense</name>
    <dbReference type="NCBI Taxonomy" id="382514"/>
    <lineage>
        <taxon>Bacteria</taxon>
        <taxon>Pseudomonadati</taxon>
        <taxon>Pseudomonadota</taxon>
        <taxon>Alphaproteobacteria</taxon>
        <taxon>Rhodospirillales</taxon>
        <taxon>Rhodospirillaceae</taxon>
        <taxon>Telmatospirillum</taxon>
    </lineage>
</organism>
<dbReference type="Gene3D" id="2.30.40.10">
    <property type="entry name" value="Urease, subunit C, domain 1"/>
    <property type="match status" value="1"/>
</dbReference>
<evidence type="ECO:0000313" key="3">
    <source>
        <dbReference type="EMBL" id="PKU26636.1"/>
    </source>
</evidence>
<evidence type="ECO:0000313" key="4">
    <source>
        <dbReference type="Proteomes" id="UP000233293"/>
    </source>
</evidence>
<dbReference type="InterPro" id="IPR032466">
    <property type="entry name" value="Metal_Hydrolase"/>
</dbReference>
<dbReference type="PANTHER" id="PTHR11113:SF14">
    <property type="entry name" value="N-ACETYLGLUCOSAMINE-6-PHOSPHATE DEACETYLASE"/>
    <property type="match status" value="1"/>
</dbReference>
<comment type="caution">
    <text evidence="3">The sequence shown here is derived from an EMBL/GenBank/DDBJ whole genome shotgun (WGS) entry which is preliminary data.</text>
</comment>
<evidence type="ECO:0000256" key="2">
    <source>
        <dbReference type="ARBA" id="ARBA00022801"/>
    </source>
</evidence>
<keyword evidence="2" id="KW-0378">Hydrolase</keyword>
<proteinExistence type="inferred from homology"/>
<dbReference type="InterPro" id="IPR011059">
    <property type="entry name" value="Metal-dep_hydrolase_composite"/>
</dbReference>
<dbReference type="SUPFAM" id="SSF51338">
    <property type="entry name" value="Composite domain of metallo-dependent hydrolases"/>
    <property type="match status" value="1"/>
</dbReference>
<dbReference type="Gene3D" id="3.20.20.140">
    <property type="entry name" value="Metal-dependent hydrolases"/>
    <property type="match status" value="2"/>
</dbReference>
<dbReference type="OrthoDB" id="9766983at2"/>
<dbReference type="AlphaFoldDB" id="A0A2N3Q1V6"/>
<protein>
    <submittedName>
        <fullName evidence="3">Uncharacterized protein</fullName>
    </submittedName>
</protein>
<name>A0A2N3Q1V6_9PROT</name>
<dbReference type="EMBL" id="PIUM01000001">
    <property type="protein sequence ID" value="PKU26636.1"/>
    <property type="molecule type" value="Genomic_DNA"/>
</dbReference>
<dbReference type="GO" id="GO:0008448">
    <property type="term" value="F:N-acetylglucosamine-6-phosphate deacetylase activity"/>
    <property type="evidence" value="ECO:0007669"/>
    <property type="project" value="TreeGrafter"/>
</dbReference>
<dbReference type="SUPFAM" id="SSF51556">
    <property type="entry name" value="Metallo-dependent hydrolases"/>
    <property type="match status" value="1"/>
</dbReference>
<comment type="similarity">
    <text evidence="1">Belongs to the metallo-dependent hydrolases superfamily. NagA family.</text>
</comment>